<feature type="non-terminal residue" evidence="2">
    <location>
        <position position="200"/>
    </location>
</feature>
<feature type="region of interest" description="Disordered" evidence="1">
    <location>
        <begin position="172"/>
        <end position="200"/>
    </location>
</feature>
<protein>
    <submittedName>
        <fullName evidence="2">Uncharacterized protein</fullName>
    </submittedName>
</protein>
<evidence type="ECO:0000313" key="3">
    <source>
        <dbReference type="Proteomes" id="UP000237246"/>
    </source>
</evidence>
<organism evidence="2 3">
    <name type="scientific">Bambusicola thoracicus</name>
    <name type="common">Chinese bamboo-partridge</name>
    <name type="synonym">Perdix thoracica</name>
    <dbReference type="NCBI Taxonomy" id="9083"/>
    <lineage>
        <taxon>Eukaryota</taxon>
        <taxon>Metazoa</taxon>
        <taxon>Chordata</taxon>
        <taxon>Craniata</taxon>
        <taxon>Vertebrata</taxon>
        <taxon>Euteleostomi</taxon>
        <taxon>Archelosauria</taxon>
        <taxon>Archosauria</taxon>
        <taxon>Dinosauria</taxon>
        <taxon>Saurischia</taxon>
        <taxon>Theropoda</taxon>
        <taxon>Coelurosauria</taxon>
        <taxon>Aves</taxon>
        <taxon>Neognathae</taxon>
        <taxon>Galloanserae</taxon>
        <taxon>Galliformes</taxon>
        <taxon>Phasianidae</taxon>
        <taxon>Perdicinae</taxon>
        <taxon>Bambusicola</taxon>
    </lineage>
</organism>
<dbReference type="Proteomes" id="UP000237246">
    <property type="component" value="Unassembled WGS sequence"/>
</dbReference>
<name>A0A2P4S6G7_BAMTH</name>
<comment type="caution">
    <text evidence="2">The sequence shown here is derived from an EMBL/GenBank/DDBJ whole genome shotgun (WGS) entry which is preliminary data.</text>
</comment>
<feature type="compositionally biased region" description="Pro residues" evidence="1">
    <location>
        <begin position="8"/>
        <end position="19"/>
    </location>
</feature>
<proteinExistence type="predicted"/>
<feature type="compositionally biased region" description="Pro residues" evidence="1">
    <location>
        <begin position="64"/>
        <end position="77"/>
    </location>
</feature>
<dbReference type="EMBL" id="PPHD01096104">
    <property type="protein sequence ID" value="POI19706.1"/>
    <property type="molecule type" value="Genomic_DNA"/>
</dbReference>
<evidence type="ECO:0000313" key="2">
    <source>
        <dbReference type="EMBL" id="POI19706.1"/>
    </source>
</evidence>
<evidence type="ECO:0000256" key="1">
    <source>
        <dbReference type="SAM" id="MobiDB-lite"/>
    </source>
</evidence>
<accession>A0A2P4S6G7</accession>
<keyword evidence="3" id="KW-1185">Reference proteome</keyword>
<feature type="region of interest" description="Disordered" evidence="1">
    <location>
        <begin position="138"/>
        <end position="159"/>
    </location>
</feature>
<feature type="region of interest" description="Disordered" evidence="1">
    <location>
        <begin position="1"/>
        <end position="77"/>
    </location>
</feature>
<feature type="non-terminal residue" evidence="2">
    <location>
        <position position="1"/>
    </location>
</feature>
<reference evidence="2 3" key="1">
    <citation type="submission" date="2018-01" db="EMBL/GenBank/DDBJ databases">
        <title>Comparison of the Chinese Bamboo Partridge and Red Junglefowl genome sequences highlights the importance of demography in genome evolution.</title>
        <authorList>
            <person name="Tiley G.P."/>
            <person name="Kimball R.T."/>
            <person name="Braun E.L."/>
            <person name="Burleigh J.G."/>
        </authorList>
    </citation>
    <scope>NUCLEOTIDE SEQUENCE [LARGE SCALE GENOMIC DNA]</scope>
    <source>
        <strain evidence="2">RTK389</strain>
        <tissue evidence="2">Blood</tissue>
    </source>
</reference>
<feature type="compositionally biased region" description="Low complexity" evidence="1">
    <location>
        <begin position="23"/>
        <end position="49"/>
    </location>
</feature>
<dbReference type="AlphaFoldDB" id="A0A2P4S6G7"/>
<gene>
    <name evidence="2" type="ORF">CIB84_016549</name>
</gene>
<sequence>GGGLTMGPPHPLHLPPPHPRAVRPGPELPAGLAGAAAGGPPRAQPARLPEPGAARVGGSRAPLPAAPRPAPGQPPRGVPRLLAVPGLHLAAAAAVPGGVWLHRGVPAGPARQRLPALLQHLPLQLPAAAGPRWGAAASHSDLHPCEQSLGSSRQHRVPSAPRLGLGAALQPATAGAIPEPGVGPRPFGDPRCCGPSERRH</sequence>